<feature type="repeat" description="TPR" evidence="5">
    <location>
        <begin position="1077"/>
        <end position="1110"/>
    </location>
</feature>
<accession>A0A0G4LR17</accession>
<dbReference type="InterPro" id="IPR042226">
    <property type="entry name" value="eFR1_2_sf"/>
</dbReference>
<evidence type="ECO:0000256" key="6">
    <source>
        <dbReference type="SAM" id="MobiDB-lite"/>
    </source>
</evidence>
<feature type="region of interest" description="Disordered" evidence="6">
    <location>
        <begin position="1384"/>
        <end position="1453"/>
    </location>
</feature>
<dbReference type="FunFam" id="3.30.960.10:FF:000001">
    <property type="entry name" value="Eukaryotic peptide chain release factor subunit 1"/>
    <property type="match status" value="1"/>
</dbReference>
<dbReference type="Gene3D" id="3.30.1330.30">
    <property type="match status" value="1"/>
</dbReference>
<keyword evidence="5" id="KW-0802">TPR repeat</keyword>
<dbReference type="InterPro" id="IPR004403">
    <property type="entry name" value="Peptide_chain-rel_eRF1/aRF1"/>
</dbReference>
<dbReference type="InterPro" id="IPR005141">
    <property type="entry name" value="eRF1_2"/>
</dbReference>
<dbReference type="FunFam" id="3.30.1330.30:FF:000006">
    <property type="entry name" value="Peptide chain release factor subunit 1"/>
    <property type="match status" value="1"/>
</dbReference>
<dbReference type="Gene3D" id="3.30.960.10">
    <property type="entry name" value="eRF1 domain 1"/>
    <property type="match status" value="1"/>
</dbReference>
<keyword evidence="4" id="KW-0648">Protein biosynthesis</keyword>
<dbReference type="GO" id="GO:0003747">
    <property type="term" value="F:translation release factor activity"/>
    <property type="evidence" value="ECO:0007669"/>
    <property type="project" value="InterPro"/>
</dbReference>
<gene>
    <name evidence="8" type="ORF">BN1708_013987</name>
</gene>
<dbReference type="Pfam" id="PF13432">
    <property type="entry name" value="TPR_16"/>
    <property type="match status" value="1"/>
</dbReference>
<dbReference type="SUPFAM" id="SSF53137">
    <property type="entry name" value="Translational machinery components"/>
    <property type="match status" value="1"/>
</dbReference>
<dbReference type="InterPro" id="IPR011990">
    <property type="entry name" value="TPR-like_helical_dom_sf"/>
</dbReference>
<evidence type="ECO:0000256" key="5">
    <source>
        <dbReference type="PROSITE-ProRule" id="PRU00339"/>
    </source>
</evidence>
<evidence type="ECO:0000256" key="4">
    <source>
        <dbReference type="ARBA" id="ARBA00022917"/>
    </source>
</evidence>
<sequence length="1453" mass="162228">MSDPNSTEAEKNIEIWKVKKLIKSLEAARGNGTSMISLIIPPKDQVSRAAKMLAEEYGTASNIKSRVNRQSVLSAITSTQQRLKLYNKVPPNGLVVYCGEILTQEGKERKVNIDFEPFKPINTSLYLCDNKFHTEALSELLESDQKFGFIIMDGNGALFATLSGNTREIVHKFSVDLPKKHGRGGQSALRFARLRDEKRHNYVRKVAELAVQNFITADKVNVAGLILAGSADFKNDLNASDLFDGRLQTKVIKVVDVSYGGENGFNQAIELSSETLGNVKFIQEKKLIGKYFEEISQDTGRICYGIEDTLKALDLGAVETLIVFENLEITRYVLKDSEGAEIVIHTTKQQETGDRSQFMDKATGQEMDIVSQESFLEWVAEHYKDFGATLEFVSDRSTEGNQFVKGFGGIGGLLRYKMRPPLRQVEKSHMLSPQATDGKGGAVGSHTLHSRPSPISHRTTERISPRHALKYTRLTMSTQRNGTSNGANGAYATPTSKRFSDIPSAIDVPVHGEAEDEAVEIDLEALFDDPTEVCTLLENERAARTYWMTVALAYAKQKNIDHAIEMLVRGGNSMRDNTPREKLSLIGCLCWMYLWKVREAPRLPPDGVPASEAKTKEHYLQLATSTLNDASRINPAFPPLFLARGVLQLLRASLQIPKATGLGKLDNEKADLLRAALKAFEDAIRVSQGKNMLAVMGKARALFSLGKFPESLACYQEVLGKMPDLVDPDPRIGIGACFWQLGFKDDARSAWERCLEINPDHKVGNILLGLYYLDASGHVPTNSPEFIRLYKKAMTEYTQKSFKLDKNMPLTCATFANYFLSRKQLGTVDTLAHKAIQYTDVNAIASDGWYLLARKEHHEGDPSKASDYYRRADDARGGADRGYLPAKFGAAQLSVMRGDLAEAKLTLEKMVQQSKHHEALVLLGTLYAEEVFANQDLDAKEDKSAETKKAIGLLESVRGAWRDSKKNLNPDAAVLLNLARLYEAEHPDKALQCLLQVEQLEMDLVSSADRPPPDTDEAETKKALRRFLPPQLLNNIGCFYSQSERHEQASELFEAALDACMKLGEKDEDADVDALVTTISFNLGRSYESRGMLDDAVKVYEELLKRHDDYTDARVRLAYIKLRKFPHKEGPEAVSKLYKENARDLEVRALYGWYLGKVPSRKRSGNINEDDEFRHYKHTLRDHDKHDRYALVGAGNLHLLTAREMRRESDSDKAKRSAMYTKAVEFFEKALSLDPLNAYAAQGIAIALVEDRKDYKTALSIFVKIRDTVRDAHVFVNLGHIYAELRQYSKALENYETALSKEGKSNDPALEAAPEQVHYKFNVAFVQIQLASTIYLLPETGRVLQQLVDAQEGLEAAITALDEIAAHPQTPYPKHDVEQRANMARNTQRKQLERAIASQRDKRARRGRVVESDEEDEEEGDEGAAAGHGSGDDDVAAAKADTSMADAEDDDEA</sequence>
<dbReference type="PROSITE" id="PS50005">
    <property type="entry name" value="TPR"/>
    <property type="match status" value="2"/>
</dbReference>
<comment type="subcellular location">
    <subcellularLocation>
        <location evidence="1">Cytoplasm</location>
    </subcellularLocation>
</comment>
<dbReference type="PROSITE" id="PS50293">
    <property type="entry name" value="TPR_REGION"/>
    <property type="match status" value="1"/>
</dbReference>
<dbReference type="EMBL" id="CVQH01017446">
    <property type="protein sequence ID" value="CRK24487.1"/>
    <property type="molecule type" value="Genomic_DNA"/>
</dbReference>
<dbReference type="SUPFAM" id="SSF81901">
    <property type="entry name" value="HCP-like"/>
    <property type="match status" value="1"/>
</dbReference>
<comment type="similarity">
    <text evidence="2">Belongs to the eukaryotic release factor 1 family.</text>
</comment>
<protein>
    <recommendedName>
        <fullName evidence="7">eRF1/Pelota-like N-terminal domain-containing protein</fullName>
    </recommendedName>
</protein>
<name>A0A0G4LR17_VERLO</name>
<dbReference type="Pfam" id="PF03463">
    <property type="entry name" value="eRF1_1"/>
    <property type="match status" value="1"/>
</dbReference>
<dbReference type="NCBIfam" id="TIGR03676">
    <property type="entry name" value="aRF1_eRF1"/>
    <property type="match status" value="1"/>
</dbReference>
<feature type="domain" description="eRF1/Pelota-like N-terminal" evidence="7">
    <location>
        <begin position="6"/>
        <end position="142"/>
    </location>
</feature>
<organism evidence="8 9">
    <name type="scientific">Verticillium longisporum</name>
    <name type="common">Verticillium dahliae var. longisporum</name>
    <dbReference type="NCBI Taxonomy" id="100787"/>
    <lineage>
        <taxon>Eukaryota</taxon>
        <taxon>Fungi</taxon>
        <taxon>Dikarya</taxon>
        <taxon>Ascomycota</taxon>
        <taxon>Pezizomycotina</taxon>
        <taxon>Sordariomycetes</taxon>
        <taxon>Hypocreomycetidae</taxon>
        <taxon>Glomerellales</taxon>
        <taxon>Plectosphaerellaceae</taxon>
        <taxon>Verticillium</taxon>
    </lineage>
</organism>
<feature type="repeat" description="TPR" evidence="5">
    <location>
        <begin position="1272"/>
        <end position="1305"/>
    </location>
</feature>
<dbReference type="PANTHER" id="PTHR10113">
    <property type="entry name" value="PEPTIDE CHAIN RELEASE FACTOR SUBUNIT 1"/>
    <property type="match status" value="1"/>
</dbReference>
<dbReference type="InterPro" id="IPR005140">
    <property type="entry name" value="eRF1_Pelota-like_N"/>
</dbReference>
<evidence type="ECO:0000256" key="2">
    <source>
        <dbReference type="ARBA" id="ARBA00005326"/>
    </source>
</evidence>
<dbReference type="GO" id="GO:0018444">
    <property type="term" value="C:translation release factor complex"/>
    <property type="evidence" value="ECO:0007669"/>
    <property type="project" value="UniProtKB-ARBA"/>
</dbReference>
<dbReference type="FunFam" id="3.30.420.60:FF:000001">
    <property type="entry name" value="Eukaryotic peptide chain release factor subunit 1"/>
    <property type="match status" value="1"/>
</dbReference>
<keyword evidence="9" id="KW-1185">Reference proteome</keyword>
<proteinExistence type="inferred from homology"/>
<dbReference type="STRING" id="100787.A0A0G4LR17"/>
<dbReference type="Pfam" id="PF03464">
    <property type="entry name" value="eRF1_2"/>
    <property type="match status" value="1"/>
</dbReference>
<dbReference type="InterPro" id="IPR024049">
    <property type="entry name" value="eRF1_1_sf"/>
</dbReference>
<dbReference type="Proteomes" id="UP000044602">
    <property type="component" value="Unassembled WGS sequence"/>
</dbReference>
<dbReference type="Gene3D" id="1.25.40.10">
    <property type="entry name" value="Tetratricopeptide repeat domain"/>
    <property type="match status" value="4"/>
</dbReference>
<evidence type="ECO:0000313" key="9">
    <source>
        <dbReference type="Proteomes" id="UP000044602"/>
    </source>
</evidence>
<reference evidence="8 9" key="1">
    <citation type="submission" date="2015-05" db="EMBL/GenBank/DDBJ databases">
        <authorList>
            <person name="Wang D.B."/>
            <person name="Wang M."/>
        </authorList>
    </citation>
    <scope>NUCLEOTIDE SEQUENCE [LARGE SCALE GENOMIC DNA]</scope>
    <source>
        <strain evidence="8">VL1</strain>
    </source>
</reference>
<dbReference type="InterPro" id="IPR005142">
    <property type="entry name" value="eRF1_3"/>
</dbReference>
<dbReference type="Pfam" id="PF03465">
    <property type="entry name" value="eRF1_3"/>
    <property type="match status" value="1"/>
</dbReference>
<evidence type="ECO:0000256" key="1">
    <source>
        <dbReference type="ARBA" id="ARBA00004496"/>
    </source>
</evidence>
<dbReference type="SUPFAM" id="SSF55481">
    <property type="entry name" value="N-terminal domain of eukaryotic peptide chain release factor subunit 1, ERF1"/>
    <property type="match status" value="1"/>
</dbReference>
<feature type="region of interest" description="Disordered" evidence="6">
    <location>
        <begin position="432"/>
        <end position="461"/>
    </location>
</feature>
<dbReference type="Pfam" id="PF13176">
    <property type="entry name" value="TPR_7"/>
    <property type="match status" value="1"/>
</dbReference>
<evidence type="ECO:0000313" key="8">
    <source>
        <dbReference type="EMBL" id="CRK24487.1"/>
    </source>
</evidence>
<keyword evidence="3" id="KW-0963">Cytoplasm</keyword>
<dbReference type="SUPFAM" id="SSF48452">
    <property type="entry name" value="TPR-like"/>
    <property type="match status" value="2"/>
</dbReference>
<evidence type="ECO:0000259" key="7">
    <source>
        <dbReference type="SMART" id="SM01194"/>
    </source>
</evidence>
<dbReference type="SMART" id="SM00028">
    <property type="entry name" value="TPR"/>
    <property type="match status" value="6"/>
</dbReference>
<dbReference type="SUPFAM" id="SSF55315">
    <property type="entry name" value="L30e-like"/>
    <property type="match status" value="1"/>
</dbReference>
<evidence type="ECO:0000256" key="3">
    <source>
        <dbReference type="ARBA" id="ARBA00022490"/>
    </source>
</evidence>
<feature type="compositionally biased region" description="Acidic residues" evidence="6">
    <location>
        <begin position="1412"/>
        <end position="1422"/>
    </location>
</feature>
<dbReference type="SMART" id="SM01194">
    <property type="entry name" value="eRF1_1"/>
    <property type="match status" value="1"/>
</dbReference>
<dbReference type="InterPro" id="IPR029064">
    <property type="entry name" value="Ribosomal_eL30-like_sf"/>
</dbReference>
<dbReference type="Gene3D" id="3.30.420.60">
    <property type="entry name" value="eRF1 domain 2"/>
    <property type="match status" value="1"/>
</dbReference>
<dbReference type="InterPro" id="IPR019734">
    <property type="entry name" value="TPR_rpt"/>
</dbReference>
<dbReference type="Pfam" id="PF13181">
    <property type="entry name" value="TPR_8"/>
    <property type="match status" value="2"/>
</dbReference>